<organism evidence="3 4">
    <name type="scientific">Phenylobacterium conjunctum</name>
    <dbReference type="NCBI Taxonomy" id="1298959"/>
    <lineage>
        <taxon>Bacteria</taxon>
        <taxon>Pseudomonadati</taxon>
        <taxon>Pseudomonadota</taxon>
        <taxon>Alphaproteobacteria</taxon>
        <taxon>Caulobacterales</taxon>
        <taxon>Caulobacteraceae</taxon>
        <taxon>Phenylobacterium</taxon>
    </lineage>
</organism>
<dbReference type="InterPro" id="IPR029068">
    <property type="entry name" value="Glyas_Bleomycin-R_OHBP_Dase"/>
</dbReference>
<dbReference type="Pfam" id="PF13669">
    <property type="entry name" value="Glyoxalase_4"/>
    <property type="match status" value="1"/>
</dbReference>
<dbReference type="SUPFAM" id="SSF54593">
    <property type="entry name" value="Glyoxalase/Bleomycin resistance protein/Dihydroxybiphenyl dioxygenase"/>
    <property type="match status" value="1"/>
</dbReference>
<dbReference type="PANTHER" id="PTHR43048:SF3">
    <property type="entry name" value="METHYLMALONYL-COA EPIMERASE, MITOCHONDRIAL"/>
    <property type="match status" value="1"/>
</dbReference>
<dbReference type="PROSITE" id="PS51819">
    <property type="entry name" value="VOC"/>
    <property type="match status" value="1"/>
</dbReference>
<dbReference type="Proteomes" id="UP001597216">
    <property type="component" value="Unassembled WGS sequence"/>
</dbReference>
<dbReference type="InterPro" id="IPR037523">
    <property type="entry name" value="VOC_core"/>
</dbReference>
<sequence length="175" mass="19218">MSRLFGPARQNGIVVRDLDAALAYWTQVLGVGPFFRFDNLQNASFFQRETELPAPEMSIALGNWGDLQIELICPHGDGGSTWHNFLRERGGGLHHTSVWTPDFDAVMAQAKAQGLALEARGQVLGGGRYAYLQSGSADQPLLEVAEVTEPVRQTFDFIRQCAVDWDGADPVRTLG</sequence>
<proteinExistence type="predicted"/>
<feature type="domain" description="VOC" evidence="2">
    <location>
        <begin position="6"/>
        <end position="147"/>
    </location>
</feature>
<evidence type="ECO:0000259" key="2">
    <source>
        <dbReference type="PROSITE" id="PS51819"/>
    </source>
</evidence>
<evidence type="ECO:0000313" key="3">
    <source>
        <dbReference type="EMBL" id="MFD1189143.1"/>
    </source>
</evidence>
<dbReference type="InterPro" id="IPR051785">
    <property type="entry name" value="MMCE/EMCE_epimerase"/>
</dbReference>
<accession>A0ABW3SX45</accession>
<evidence type="ECO:0000313" key="4">
    <source>
        <dbReference type="Proteomes" id="UP001597216"/>
    </source>
</evidence>
<dbReference type="PANTHER" id="PTHR43048">
    <property type="entry name" value="METHYLMALONYL-COA EPIMERASE"/>
    <property type="match status" value="1"/>
</dbReference>
<reference evidence="4" key="1">
    <citation type="journal article" date="2019" name="Int. J. Syst. Evol. Microbiol.">
        <title>The Global Catalogue of Microorganisms (GCM) 10K type strain sequencing project: providing services to taxonomists for standard genome sequencing and annotation.</title>
        <authorList>
            <consortium name="The Broad Institute Genomics Platform"/>
            <consortium name="The Broad Institute Genome Sequencing Center for Infectious Disease"/>
            <person name="Wu L."/>
            <person name="Ma J."/>
        </authorList>
    </citation>
    <scope>NUCLEOTIDE SEQUENCE [LARGE SCALE GENOMIC DNA]</scope>
    <source>
        <strain evidence="4">CCUG 55074</strain>
    </source>
</reference>
<name>A0ABW3SX45_9CAUL</name>
<dbReference type="RefSeq" id="WP_374345459.1">
    <property type="nucleotide sequence ID" value="NZ_JBHTLQ010000002.1"/>
</dbReference>
<keyword evidence="4" id="KW-1185">Reference proteome</keyword>
<gene>
    <name evidence="3" type="ORF">ACFQ27_01005</name>
</gene>
<dbReference type="Gene3D" id="3.10.180.10">
    <property type="entry name" value="2,3-Dihydroxybiphenyl 1,2-Dioxygenase, domain 1"/>
    <property type="match status" value="1"/>
</dbReference>
<protein>
    <submittedName>
        <fullName evidence="3">VOC family protein</fullName>
    </submittedName>
</protein>
<dbReference type="EMBL" id="JBHTLQ010000002">
    <property type="protein sequence ID" value="MFD1189143.1"/>
    <property type="molecule type" value="Genomic_DNA"/>
</dbReference>
<evidence type="ECO:0000256" key="1">
    <source>
        <dbReference type="ARBA" id="ARBA00022723"/>
    </source>
</evidence>
<comment type="caution">
    <text evidence="3">The sequence shown here is derived from an EMBL/GenBank/DDBJ whole genome shotgun (WGS) entry which is preliminary data.</text>
</comment>
<keyword evidence="1" id="KW-0479">Metal-binding</keyword>